<evidence type="ECO:0000256" key="18">
    <source>
        <dbReference type="SAM" id="Phobius"/>
    </source>
</evidence>
<dbReference type="FunFam" id="3.80.10.10:FF:000129">
    <property type="entry name" value="Leucine-rich repeat receptor-like kinase"/>
    <property type="match status" value="1"/>
</dbReference>
<evidence type="ECO:0000256" key="5">
    <source>
        <dbReference type="ARBA" id="ARBA00022614"/>
    </source>
</evidence>
<evidence type="ECO:0000256" key="15">
    <source>
        <dbReference type="ARBA" id="ARBA00023180"/>
    </source>
</evidence>
<keyword evidence="7 18" id="KW-0812">Transmembrane</keyword>
<dbReference type="OMA" id="IAPECIC"/>
<feature type="transmembrane region" description="Helical" evidence="18">
    <location>
        <begin position="924"/>
        <end position="947"/>
    </location>
</feature>
<dbReference type="InterPro" id="IPR001611">
    <property type="entry name" value="Leu-rich_rpt"/>
</dbReference>
<reference evidence="22" key="1">
    <citation type="journal article" date="2017" name="Cell">
        <title>Insights into land plant evolution garnered from the Marchantia polymorpha genome.</title>
        <authorList>
            <person name="Bowman J.L."/>
            <person name="Kohchi T."/>
            <person name="Yamato K.T."/>
            <person name="Jenkins J."/>
            <person name="Shu S."/>
            <person name="Ishizaki K."/>
            <person name="Yamaoka S."/>
            <person name="Nishihama R."/>
            <person name="Nakamura Y."/>
            <person name="Berger F."/>
            <person name="Adam C."/>
            <person name="Aki S.S."/>
            <person name="Althoff F."/>
            <person name="Araki T."/>
            <person name="Arteaga-Vazquez M.A."/>
            <person name="Balasubrmanian S."/>
            <person name="Barry K."/>
            <person name="Bauer D."/>
            <person name="Boehm C.R."/>
            <person name="Briginshaw L."/>
            <person name="Caballero-Perez J."/>
            <person name="Catarino B."/>
            <person name="Chen F."/>
            <person name="Chiyoda S."/>
            <person name="Chovatia M."/>
            <person name="Davies K.M."/>
            <person name="Delmans M."/>
            <person name="Demura T."/>
            <person name="Dierschke T."/>
            <person name="Dolan L."/>
            <person name="Dorantes-Acosta A.E."/>
            <person name="Eklund D.M."/>
            <person name="Florent S.N."/>
            <person name="Flores-Sandoval E."/>
            <person name="Fujiyama A."/>
            <person name="Fukuzawa H."/>
            <person name="Galik B."/>
            <person name="Grimanelli D."/>
            <person name="Grimwood J."/>
            <person name="Grossniklaus U."/>
            <person name="Hamada T."/>
            <person name="Haseloff J."/>
            <person name="Hetherington A.J."/>
            <person name="Higo A."/>
            <person name="Hirakawa Y."/>
            <person name="Hundley H.N."/>
            <person name="Ikeda Y."/>
            <person name="Inoue K."/>
            <person name="Inoue S.I."/>
            <person name="Ishida S."/>
            <person name="Jia Q."/>
            <person name="Kakita M."/>
            <person name="Kanazawa T."/>
            <person name="Kawai Y."/>
            <person name="Kawashima T."/>
            <person name="Kennedy M."/>
            <person name="Kinose K."/>
            <person name="Kinoshita T."/>
            <person name="Kohara Y."/>
            <person name="Koide E."/>
            <person name="Komatsu K."/>
            <person name="Kopischke S."/>
            <person name="Kubo M."/>
            <person name="Kyozuka J."/>
            <person name="Lagercrantz U."/>
            <person name="Lin S.S."/>
            <person name="Lindquist E."/>
            <person name="Lipzen A.M."/>
            <person name="Lu C.W."/>
            <person name="De Luna E."/>
            <person name="Martienssen R.A."/>
            <person name="Minamino N."/>
            <person name="Mizutani M."/>
            <person name="Mizutani M."/>
            <person name="Mochizuki N."/>
            <person name="Monte I."/>
            <person name="Mosher R."/>
            <person name="Nagasaki H."/>
            <person name="Nakagami H."/>
            <person name="Naramoto S."/>
            <person name="Nishitani K."/>
            <person name="Ohtani M."/>
            <person name="Okamoto T."/>
            <person name="Okumura M."/>
            <person name="Phillips J."/>
            <person name="Pollak B."/>
            <person name="Reinders A."/>
            <person name="Rovekamp M."/>
            <person name="Sano R."/>
            <person name="Sawa S."/>
            <person name="Schmid M.W."/>
            <person name="Shirakawa M."/>
            <person name="Solano R."/>
            <person name="Spunde A."/>
            <person name="Suetsugu N."/>
            <person name="Sugano S."/>
            <person name="Sugiyama A."/>
            <person name="Sun R."/>
            <person name="Suzuki Y."/>
            <person name="Takenaka M."/>
            <person name="Takezawa D."/>
            <person name="Tomogane H."/>
            <person name="Tsuzuki M."/>
            <person name="Ueda T."/>
            <person name="Umeda M."/>
            <person name="Ward J.M."/>
            <person name="Watanabe Y."/>
            <person name="Yazaki K."/>
            <person name="Yokoyama R."/>
            <person name="Yoshitake Y."/>
            <person name="Yotsui I."/>
            <person name="Zachgo S."/>
            <person name="Schmutz J."/>
        </authorList>
    </citation>
    <scope>NUCLEOTIDE SEQUENCE [LARGE SCALE GENOMIC DNA]</scope>
    <source>
        <strain evidence="22">Tak-1</strain>
    </source>
</reference>
<keyword evidence="6" id="KW-0808">Transferase</keyword>
<dbReference type="SUPFAM" id="SSF52058">
    <property type="entry name" value="L domain-like"/>
    <property type="match status" value="2"/>
</dbReference>
<dbReference type="Proteomes" id="UP000244005">
    <property type="component" value="Unassembled WGS sequence"/>
</dbReference>
<protein>
    <recommendedName>
        <fullName evidence="3">non-specific serine/threonine protein kinase</fullName>
        <ecNumber evidence="3">2.7.11.1</ecNumber>
    </recommendedName>
</protein>
<dbReference type="SMART" id="SM00369">
    <property type="entry name" value="LRR_TYP"/>
    <property type="match status" value="11"/>
</dbReference>
<dbReference type="FunFam" id="3.80.10.10:FF:000383">
    <property type="entry name" value="Leucine-rich repeat receptor protein kinase EMS1"/>
    <property type="match status" value="1"/>
</dbReference>
<sequence length="1294" mass="140653">MENVCIRSQRNASVLVTTLWLIGLLHADGGPAAAAAAAAAPARADLQEQQEFYSRLEEHTFNLRGHSAADVNRHVVKSPTDALLDSEIEFHNFARSRRKEEQERRFSSLSSESTEFRDAVGNYGYGSERGPVRQLLTTHRHSTLHHHESGFAWKQELSSQSSGSASKDALALLEFKRGVIEDPQGVLSTWDAATAHVCQGWTGVVCDPVSGGVIEINLPNFNLKGTLSPKLGDLASLHELVLSNNSFTGVIPASLGDASALHTIRLDSNNLQGAIPDSLGQLTGLLTLDLHSNQLDGYIPKSLGGCTSLISLVLDSNQLIGTIPDSLKGCLGLQVLRVDDNQLTGGMPNFLDSLPELTVLHVSGNLLSGSIPSFSPQCSNLLSLSAAYNQLTGEIPGSIGNCTKLQTLLLDDNHLTGSIPQEIEFLGDLSSLSLRGNNLTGTIPTSLGNLMNLTVVQIDDNHLTGVVPSSFGKLPLLQTLSLAHNELTGEVPSTLWNAQNLESLDLQGNSLSGLLSISTGLQVSRLREIVLSDNQLSGPIPPDVGRLQNLEVLGLGANQLSGMIPASLGNCSKMKVIDLSANLLTGTIPSELGFLTQLVSLQLSDNGISGSIPNTLSNCSQLMDLQLSTNHLSGLIPAGFSSMRRLQMLSLRDNKFGMTFPDFLEGIGNLTRIDLSGNHLSGPIPVSIGNFTNLQSLNLANNRLTGPIPLELFSLVTLEELVLTNNILDGEIPPEIGQLVRLSSLLISNNNFTGPFPSSLGNCTNLQELNMANNRFSGPLPGATFSQLTRLSVKLNLASNHFSGVLPKELGYLVSVQKMNFSFNSFVFRVPASLANCTALEWLDMSHNHLCGELPPQLALMTNLVYFNVSANNLEGPIPIGGIFSNNLTADSFWGNPRLCGYQIDRNCSIAGQDSKCQGFHCSWFAVTSGVIGIILVGIGVTIWYCLFTKVIEYHRKTLGPEMPHVQQLKVTVHDLTKATDAFSLDNIIGVGRRSIVFKGVLPSGALIAVKKLEKEKNGTNLWDKKDQYREIDFLGKLRHPNLMKTLSVCWNLDTKALVFDFMENGTLSDHLHAPPVDSDSDTESILTWDIRRNIALGIAKGLVFLHHDCAEKRGGEPVIHGDLKPSNIFLDDDFQPKIADFGLARLIMPDDITEGDEEALEMALTICDRDYIAPECICPQARFSMKGDVYSFGIILLELVTGMHPSEDASCFGEEANLVEWVREANTPENVIDQRLRGEFQEVAKKHQMLLTLQTGMLCTQEAYQKRPDMKEVLEILNRTKERTFNDGEDSPV</sequence>
<dbReference type="EC" id="2.7.11.1" evidence="3"/>
<dbReference type="SUPFAM" id="SSF56112">
    <property type="entry name" value="Protein kinase-like (PK-like)"/>
    <property type="match status" value="1"/>
</dbReference>
<dbReference type="CDD" id="cd14066">
    <property type="entry name" value="STKc_IRAK"/>
    <property type="match status" value="1"/>
</dbReference>
<dbReference type="GO" id="GO:0016020">
    <property type="term" value="C:membrane"/>
    <property type="evidence" value="ECO:0007669"/>
    <property type="project" value="UniProtKB-SubCell"/>
</dbReference>
<accession>A0A2R6XIZ3</accession>
<evidence type="ECO:0000256" key="13">
    <source>
        <dbReference type="ARBA" id="ARBA00022989"/>
    </source>
</evidence>
<dbReference type="Gene3D" id="3.80.10.10">
    <property type="entry name" value="Ribonuclease Inhibitor"/>
    <property type="match status" value="5"/>
</dbReference>
<dbReference type="GO" id="GO:0005524">
    <property type="term" value="F:ATP binding"/>
    <property type="evidence" value="ECO:0007669"/>
    <property type="project" value="UniProtKB-KW"/>
</dbReference>
<dbReference type="Gramene" id="Mp8g02480.1">
    <property type="protein sequence ID" value="Mp8g02480.1.cds"/>
    <property type="gene ID" value="Mp8g02480"/>
</dbReference>
<dbReference type="Gene3D" id="3.30.200.20">
    <property type="entry name" value="Phosphorylase Kinase, domain 1"/>
    <property type="match status" value="1"/>
</dbReference>
<comment type="catalytic activity">
    <reaction evidence="17">
        <text>L-seryl-[protein] + ATP = O-phospho-L-seryl-[protein] + ADP + H(+)</text>
        <dbReference type="Rhea" id="RHEA:17989"/>
        <dbReference type="Rhea" id="RHEA-COMP:9863"/>
        <dbReference type="Rhea" id="RHEA-COMP:11604"/>
        <dbReference type="ChEBI" id="CHEBI:15378"/>
        <dbReference type="ChEBI" id="CHEBI:29999"/>
        <dbReference type="ChEBI" id="CHEBI:30616"/>
        <dbReference type="ChEBI" id="CHEBI:83421"/>
        <dbReference type="ChEBI" id="CHEBI:456216"/>
        <dbReference type="EC" id="2.7.11.1"/>
    </reaction>
</comment>
<keyword evidence="15" id="KW-0325">Glycoprotein</keyword>
<keyword evidence="8 19" id="KW-0732">Signal</keyword>
<dbReference type="Gene3D" id="1.10.510.10">
    <property type="entry name" value="Transferase(Phosphotransferase) domain 1"/>
    <property type="match status" value="1"/>
</dbReference>
<dbReference type="Pfam" id="PF08263">
    <property type="entry name" value="LRRNT_2"/>
    <property type="match status" value="1"/>
</dbReference>
<dbReference type="GO" id="GO:0004674">
    <property type="term" value="F:protein serine/threonine kinase activity"/>
    <property type="evidence" value="ECO:0007669"/>
    <property type="project" value="UniProtKB-KW"/>
</dbReference>
<dbReference type="InterPro" id="IPR051420">
    <property type="entry name" value="Ser_Thr_Kinases_DiverseReg"/>
</dbReference>
<evidence type="ECO:0000313" key="21">
    <source>
        <dbReference type="EMBL" id="PTQ46084.1"/>
    </source>
</evidence>
<evidence type="ECO:0000256" key="2">
    <source>
        <dbReference type="ARBA" id="ARBA00008684"/>
    </source>
</evidence>
<dbReference type="EMBL" id="KZ772684">
    <property type="protein sequence ID" value="PTQ46084.1"/>
    <property type="molecule type" value="Genomic_DNA"/>
</dbReference>
<gene>
    <name evidence="21" type="ORF">MARPO_0012s0045</name>
</gene>
<dbReference type="FunFam" id="3.80.10.10:FF:000233">
    <property type="entry name" value="Leucine-rich repeat receptor-like protein kinase TDR"/>
    <property type="match status" value="1"/>
</dbReference>
<comment type="similarity">
    <text evidence="2">Belongs to the protein kinase superfamily. Ser/Thr protein kinase family.</text>
</comment>
<feature type="chain" id="PRO_5015356452" description="non-specific serine/threonine protein kinase" evidence="19">
    <location>
        <begin position="28"/>
        <end position="1294"/>
    </location>
</feature>
<evidence type="ECO:0000259" key="20">
    <source>
        <dbReference type="PROSITE" id="PS50011"/>
    </source>
</evidence>
<dbReference type="GO" id="GO:0009791">
    <property type="term" value="P:post-embryonic development"/>
    <property type="evidence" value="ECO:0007669"/>
    <property type="project" value="UniProtKB-ARBA"/>
</dbReference>
<keyword evidence="14 18" id="KW-0472">Membrane</keyword>
<evidence type="ECO:0000313" key="22">
    <source>
        <dbReference type="Proteomes" id="UP000244005"/>
    </source>
</evidence>
<name>A0A2R6XIZ3_MARPO</name>
<dbReference type="InterPro" id="IPR011009">
    <property type="entry name" value="Kinase-like_dom_sf"/>
</dbReference>
<keyword evidence="10" id="KW-0547">Nucleotide-binding</keyword>
<feature type="domain" description="Protein kinase" evidence="20">
    <location>
        <begin position="983"/>
        <end position="1286"/>
    </location>
</feature>
<dbReference type="Pfam" id="PF00560">
    <property type="entry name" value="LRR_1"/>
    <property type="match status" value="11"/>
</dbReference>
<proteinExistence type="inferred from homology"/>
<evidence type="ECO:0000256" key="11">
    <source>
        <dbReference type="ARBA" id="ARBA00022777"/>
    </source>
</evidence>
<keyword evidence="13 18" id="KW-1133">Transmembrane helix</keyword>
<dbReference type="SMART" id="SM00220">
    <property type="entry name" value="S_TKc"/>
    <property type="match status" value="1"/>
</dbReference>
<keyword evidence="12" id="KW-0067">ATP-binding</keyword>
<dbReference type="SUPFAM" id="SSF52047">
    <property type="entry name" value="RNI-like"/>
    <property type="match status" value="1"/>
</dbReference>
<keyword evidence="4" id="KW-0723">Serine/threonine-protein kinase</keyword>
<evidence type="ECO:0000256" key="6">
    <source>
        <dbReference type="ARBA" id="ARBA00022679"/>
    </source>
</evidence>
<keyword evidence="9" id="KW-0677">Repeat</keyword>
<dbReference type="PROSITE" id="PS51450">
    <property type="entry name" value="LRR"/>
    <property type="match status" value="1"/>
</dbReference>
<comment type="catalytic activity">
    <reaction evidence="16">
        <text>L-threonyl-[protein] + ATP = O-phospho-L-threonyl-[protein] + ADP + H(+)</text>
        <dbReference type="Rhea" id="RHEA:46608"/>
        <dbReference type="Rhea" id="RHEA-COMP:11060"/>
        <dbReference type="Rhea" id="RHEA-COMP:11605"/>
        <dbReference type="ChEBI" id="CHEBI:15378"/>
        <dbReference type="ChEBI" id="CHEBI:30013"/>
        <dbReference type="ChEBI" id="CHEBI:30616"/>
        <dbReference type="ChEBI" id="CHEBI:61977"/>
        <dbReference type="ChEBI" id="CHEBI:456216"/>
        <dbReference type="EC" id="2.7.11.1"/>
    </reaction>
</comment>
<evidence type="ECO:0000256" key="16">
    <source>
        <dbReference type="ARBA" id="ARBA00047899"/>
    </source>
</evidence>
<evidence type="ECO:0000256" key="1">
    <source>
        <dbReference type="ARBA" id="ARBA00004167"/>
    </source>
</evidence>
<comment type="subcellular location">
    <subcellularLocation>
        <location evidence="1">Membrane</location>
        <topology evidence="1">Single-pass membrane protein</topology>
    </subcellularLocation>
</comment>
<evidence type="ECO:0000256" key="10">
    <source>
        <dbReference type="ARBA" id="ARBA00022741"/>
    </source>
</evidence>
<evidence type="ECO:0000256" key="3">
    <source>
        <dbReference type="ARBA" id="ARBA00012513"/>
    </source>
</evidence>
<dbReference type="Pfam" id="PF13855">
    <property type="entry name" value="LRR_8"/>
    <property type="match status" value="3"/>
</dbReference>
<dbReference type="PROSITE" id="PS00108">
    <property type="entry name" value="PROTEIN_KINASE_ST"/>
    <property type="match status" value="1"/>
</dbReference>
<feature type="signal peptide" evidence="19">
    <location>
        <begin position="1"/>
        <end position="27"/>
    </location>
</feature>
<evidence type="ECO:0000256" key="8">
    <source>
        <dbReference type="ARBA" id="ARBA00022729"/>
    </source>
</evidence>
<dbReference type="PROSITE" id="PS50011">
    <property type="entry name" value="PROTEIN_KINASE_DOM"/>
    <property type="match status" value="1"/>
</dbReference>
<evidence type="ECO:0000256" key="9">
    <source>
        <dbReference type="ARBA" id="ARBA00022737"/>
    </source>
</evidence>
<evidence type="ECO:0000256" key="4">
    <source>
        <dbReference type="ARBA" id="ARBA00022527"/>
    </source>
</evidence>
<dbReference type="PANTHER" id="PTHR48005:SF13">
    <property type="entry name" value="SERINE_THREONINE-PROTEIN KINASE DDB_G0278509-RELATED"/>
    <property type="match status" value="1"/>
</dbReference>
<evidence type="ECO:0000256" key="12">
    <source>
        <dbReference type="ARBA" id="ARBA00022840"/>
    </source>
</evidence>
<dbReference type="InterPro" id="IPR008271">
    <property type="entry name" value="Ser/Thr_kinase_AS"/>
</dbReference>
<evidence type="ECO:0000256" key="19">
    <source>
        <dbReference type="SAM" id="SignalP"/>
    </source>
</evidence>
<dbReference type="InterPro" id="IPR000719">
    <property type="entry name" value="Prot_kinase_dom"/>
</dbReference>
<organism evidence="21 22">
    <name type="scientific">Marchantia polymorpha</name>
    <name type="common">Common liverwort</name>
    <name type="synonym">Marchantia aquatica</name>
    <dbReference type="NCBI Taxonomy" id="3197"/>
    <lineage>
        <taxon>Eukaryota</taxon>
        <taxon>Viridiplantae</taxon>
        <taxon>Streptophyta</taxon>
        <taxon>Embryophyta</taxon>
        <taxon>Marchantiophyta</taxon>
        <taxon>Marchantiopsida</taxon>
        <taxon>Marchantiidae</taxon>
        <taxon>Marchantiales</taxon>
        <taxon>Marchantiaceae</taxon>
        <taxon>Marchantia</taxon>
    </lineage>
</organism>
<dbReference type="FunFam" id="3.80.10.10:FF:000095">
    <property type="entry name" value="LRR receptor-like serine/threonine-protein kinase GSO1"/>
    <property type="match status" value="1"/>
</dbReference>
<evidence type="ECO:0000256" key="17">
    <source>
        <dbReference type="ARBA" id="ARBA00048679"/>
    </source>
</evidence>
<dbReference type="OrthoDB" id="676979at2759"/>
<keyword evidence="22" id="KW-1185">Reference proteome</keyword>
<dbReference type="InterPro" id="IPR013210">
    <property type="entry name" value="LRR_N_plant-typ"/>
</dbReference>
<dbReference type="InterPro" id="IPR003591">
    <property type="entry name" value="Leu-rich_rpt_typical-subtyp"/>
</dbReference>
<dbReference type="InterPro" id="IPR032675">
    <property type="entry name" value="LRR_dom_sf"/>
</dbReference>
<dbReference type="PANTHER" id="PTHR48005">
    <property type="entry name" value="LEUCINE RICH REPEAT KINASE 2"/>
    <property type="match status" value="1"/>
</dbReference>
<dbReference type="Pfam" id="PF00069">
    <property type="entry name" value="Pkinase"/>
    <property type="match status" value="1"/>
</dbReference>
<keyword evidence="11" id="KW-0418">Kinase</keyword>
<evidence type="ECO:0000256" key="7">
    <source>
        <dbReference type="ARBA" id="ARBA00022692"/>
    </source>
</evidence>
<keyword evidence="5" id="KW-0433">Leucine-rich repeat</keyword>
<evidence type="ECO:0000256" key="14">
    <source>
        <dbReference type="ARBA" id="ARBA00023136"/>
    </source>
</evidence>